<evidence type="ECO:0000256" key="2">
    <source>
        <dbReference type="PROSITE-ProRule" id="PRU00169"/>
    </source>
</evidence>
<protein>
    <recommendedName>
        <fullName evidence="3">Response regulatory domain-containing protein</fullName>
    </recommendedName>
</protein>
<dbReference type="SUPFAM" id="SSF52172">
    <property type="entry name" value="CheY-like"/>
    <property type="match status" value="1"/>
</dbReference>
<keyword evidence="1 2" id="KW-0597">Phosphoprotein</keyword>
<dbReference type="InterPro" id="IPR001789">
    <property type="entry name" value="Sig_transdc_resp-reg_receiver"/>
</dbReference>
<organism evidence="4 5">
    <name type="scientific">Candidatus Falkowbacteria bacterium RIFOXYA2_FULL_47_19</name>
    <dbReference type="NCBI Taxonomy" id="1797994"/>
    <lineage>
        <taxon>Bacteria</taxon>
        <taxon>Candidatus Falkowiibacteriota</taxon>
    </lineage>
</organism>
<proteinExistence type="predicted"/>
<dbReference type="EMBL" id="MFGB01000023">
    <property type="protein sequence ID" value="OGF25195.1"/>
    <property type="molecule type" value="Genomic_DNA"/>
</dbReference>
<evidence type="ECO:0000256" key="1">
    <source>
        <dbReference type="ARBA" id="ARBA00022553"/>
    </source>
</evidence>
<dbReference type="STRING" id="1797994.A2227_07615"/>
<dbReference type="Gene3D" id="3.40.50.2300">
    <property type="match status" value="1"/>
</dbReference>
<dbReference type="PANTHER" id="PTHR44591:SF3">
    <property type="entry name" value="RESPONSE REGULATORY DOMAIN-CONTAINING PROTEIN"/>
    <property type="match status" value="1"/>
</dbReference>
<evidence type="ECO:0000259" key="3">
    <source>
        <dbReference type="PROSITE" id="PS50110"/>
    </source>
</evidence>
<name>A0A1F5SEQ6_9BACT</name>
<dbReference type="SMART" id="SM00448">
    <property type="entry name" value="REC"/>
    <property type="match status" value="1"/>
</dbReference>
<dbReference type="InterPro" id="IPR050595">
    <property type="entry name" value="Bact_response_regulator"/>
</dbReference>
<dbReference type="InterPro" id="IPR011006">
    <property type="entry name" value="CheY-like_superfamily"/>
</dbReference>
<dbReference type="CDD" id="cd17574">
    <property type="entry name" value="REC_OmpR"/>
    <property type="match status" value="1"/>
</dbReference>
<evidence type="ECO:0000313" key="5">
    <source>
        <dbReference type="Proteomes" id="UP000178367"/>
    </source>
</evidence>
<dbReference type="AlphaFoldDB" id="A0A1F5SEQ6"/>
<reference evidence="4 5" key="1">
    <citation type="journal article" date="2016" name="Nat. Commun.">
        <title>Thousands of microbial genomes shed light on interconnected biogeochemical processes in an aquifer system.</title>
        <authorList>
            <person name="Anantharaman K."/>
            <person name="Brown C.T."/>
            <person name="Hug L.A."/>
            <person name="Sharon I."/>
            <person name="Castelle C.J."/>
            <person name="Probst A.J."/>
            <person name="Thomas B.C."/>
            <person name="Singh A."/>
            <person name="Wilkins M.J."/>
            <person name="Karaoz U."/>
            <person name="Brodie E.L."/>
            <person name="Williams K.H."/>
            <person name="Hubbard S.S."/>
            <person name="Banfield J.F."/>
        </authorList>
    </citation>
    <scope>NUCLEOTIDE SEQUENCE [LARGE SCALE GENOMIC DNA]</scope>
</reference>
<dbReference type="PROSITE" id="PS50110">
    <property type="entry name" value="RESPONSE_REGULATORY"/>
    <property type="match status" value="1"/>
</dbReference>
<feature type="domain" description="Response regulatory" evidence="3">
    <location>
        <begin position="2"/>
        <end position="120"/>
    </location>
</feature>
<feature type="modified residue" description="4-aspartylphosphate" evidence="2">
    <location>
        <position position="51"/>
    </location>
</feature>
<comment type="caution">
    <text evidence="4">The sequence shown here is derived from an EMBL/GenBank/DDBJ whole genome shotgun (WGS) entry which is preliminary data.</text>
</comment>
<sequence length="123" mass="13881">MKVLLVEDDSFLREICGRKLTKEGYTVYESIDGEQALNGVKQINPDIMLLDIILPAIDGFQILHQIRSDKDKKISETPIIMLSNLGQDDDIKKAMDMGANDYLVKAHFTTEEIVAKMKKILGK</sequence>
<evidence type="ECO:0000313" key="4">
    <source>
        <dbReference type="EMBL" id="OGF25195.1"/>
    </source>
</evidence>
<dbReference type="Proteomes" id="UP000178367">
    <property type="component" value="Unassembled WGS sequence"/>
</dbReference>
<accession>A0A1F5SEQ6</accession>
<gene>
    <name evidence="4" type="ORF">A2227_07615</name>
</gene>
<dbReference type="GO" id="GO:0000160">
    <property type="term" value="P:phosphorelay signal transduction system"/>
    <property type="evidence" value="ECO:0007669"/>
    <property type="project" value="InterPro"/>
</dbReference>
<dbReference type="Pfam" id="PF00072">
    <property type="entry name" value="Response_reg"/>
    <property type="match status" value="1"/>
</dbReference>
<dbReference type="PANTHER" id="PTHR44591">
    <property type="entry name" value="STRESS RESPONSE REGULATOR PROTEIN 1"/>
    <property type="match status" value="1"/>
</dbReference>